<accession>A0A3Q7YCD9</accession>
<dbReference type="SUPFAM" id="SSF47473">
    <property type="entry name" value="EF-hand"/>
    <property type="match status" value="1"/>
</dbReference>
<keyword evidence="2" id="KW-1185">Reference proteome</keyword>
<dbReference type="Proteomes" id="UP000087171">
    <property type="component" value="Chromosome Ca2"/>
</dbReference>
<dbReference type="GO" id="GO:0005509">
    <property type="term" value="F:calcium ion binding"/>
    <property type="evidence" value="ECO:0007669"/>
    <property type="project" value="TreeGrafter"/>
</dbReference>
<dbReference type="AlphaFoldDB" id="A0A3Q7YCD9"/>
<dbReference type="GO" id="GO:0004497">
    <property type="term" value="F:monooxygenase activity"/>
    <property type="evidence" value="ECO:0007669"/>
    <property type="project" value="TreeGrafter"/>
</dbReference>
<name>A0A3Q7YCD9_CICAR</name>
<gene>
    <name evidence="3" type="primary">LOC101496719</name>
</gene>
<reference evidence="3" key="2">
    <citation type="submission" date="2025-08" db="UniProtKB">
        <authorList>
            <consortium name="RefSeq"/>
        </authorList>
    </citation>
    <scope>IDENTIFICATION</scope>
    <source>
        <tissue evidence="3">Etiolated seedlings</tissue>
    </source>
</reference>
<reference evidence="2" key="1">
    <citation type="journal article" date="2013" name="Nat. Biotechnol.">
        <title>Draft genome sequence of chickpea (Cicer arietinum) provides a resource for trait improvement.</title>
        <authorList>
            <person name="Varshney R.K."/>
            <person name="Song C."/>
            <person name="Saxena R.K."/>
            <person name="Azam S."/>
            <person name="Yu S."/>
            <person name="Sharpe A.G."/>
            <person name="Cannon S."/>
            <person name="Baek J."/>
            <person name="Rosen B.D."/>
            <person name="Tar'an B."/>
            <person name="Millan T."/>
            <person name="Zhang X."/>
            <person name="Ramsay L.D."/>
            <person name="Iwata A."/>
            <person name="Wang Y."/>
            <person name="Nelson W."/>
            <person name="Farmer A.D."/>
            <person name="Gaur P.M."/>
            <person name="Soderlund C."/>
            <person name="Penmetsa R.V."/>
            <person name="Xu C."/>
            <person name="Bharti A.K."/>
            <person name="He W."/>
            <person name="Winter P."/>
            <person name="Zhao S."/>
            <person name="Hane J.K."/>
            <person name="Carrasquilla-Garcia N."/>
            <person name="Condie J.A."/>
            <person name="Upadhyaya H.D."/>
            <person name="Luo M.C."/>
            <person name="Thudi M."/>
            <person name="Gowda C.L."/>
            <person name="Singh N.P."/>
            <person name="Lichtenzveig J."/>
            <person name="Gali K.K."/>
            <person name="Rubio J."/>
            <person name="Nadarajan N."/>
            <person name="Dolezel J."/>
            <person name="Bansal K.C."/>
            <person name="Xu X."/>
            <person name="Edwards D."/>
            <person name="Zhang G."/>
            <person name="Kahl G."/>
            <person name="Gil J."/>
            <person name="Singh K.B."/>
            <person name="Datta S.K."/>
            <person name="Jackson S.A."/>
            <person name="Wang J."/>
            <person name="Cook D.R."/>
        </authorList>
    </citation>
    <scope>NUCLEOTIDE SEQUENCE [LARGE SCALE GENOMIC DNA]</scope>
    <source>
        <strain evidence="2">cv. CDC Frontier</strain>
    </source>
</reference>
<dbReference type="STRING" id="3827.A0A3Q7YCD9"/>
<dbReference type="PANTHER" id="PTHR31495:SF1">
    <property type="entry name" value="INACTIVE PEROXYGENASE-LIKE PROTEIN-RELATED"/>
    <property type="match status" value="1"/>
</dbReference>
<comment type="similarity">
    <text evidence="1">Belongs to the caleosin family.</text>
</comment>
<protein>
    <submittedName>
        <fullName evidence="3">Probable peroxygenase 5</fullName>
    </submittedName>
</protein>
<dbReference type="PANTHER" id="PTHR31495">
    <property type="entry name" value="PEROXYGENASE 3-RELATED"/>
    <property type="match status" value="1"/>
</dbReference>
<evidence type="ECO:0000313" key="2">
    <source>
        <dbReference type="Proteomes" id="UP000087171"/>
    </source>
</evidence>
<dbReference type="PaxDb" id="3827-XP_004491460.1"/>
<evidence type="ECO:0000256" key="1">
    <source>
        <dbReference type="ARBA" id="ARBA00006765"/>
    </source>
</evidence>
<organism evidence="2 3">
    <name type="scientific">Cicer arietinum</name>
    <name type="common">Chickpea</name>
    <name type="synonym">Garbanzo</name>
    <dbReference type="NCBI Taxonomy" id="3827"/>
    <lineage>
        <taxon>Eukaryota</taxon>
        <taxon>Viridiplantae</taxon>
        <taxon>Streptophyta</taxon>
        <taxon>Embryophyta</taxon>
        <taxon>Tracheophyta</taxon>
        <taxon>Spermatophyta</taxon>
        <taxon>Magnoliopsida</taxon>
        <taxon>eudicotyledons</taxon>
        <taxon>Gunneridae</taxon>
        <taxon>Pentapetalae</taxon>
        <taxon>rosids</taxon>
        <taxon>fabids</taxon>
        <taxon>Fabales</taxon>
        <taxon>Fabaceae</taxon>
        <taxon>Papilionoideae</taxon>
        <taxon>50 kb inversion clade</taxon>
        <taxon>NPAAA clade</taxon>
        <taxon>Hologalegina</taxon>
        <taxon>IRL clade</taxon>
        <taxon>Cicereae</taxon>
        <taxon>Cicer</taxon>
    </lineage>
</organism>
<dbReference type="InterPro" id="IPR011992">
    <property type="entry name" value="EF-hand-dom_pair"/>
</dbReference>
<sequence length="217" mass="24071">MNSYQVRLPLLISFFYFYYQIAIATTTAPAPAPAYNSSGFSALQKHVSFFDRNHDGIVYPKETFQGFRAIGCGVALSTAASAFIHAGLSQKTRPGEPPSILLPIVVANIKLAIHGSDSGAYNAEGGFVASKFEEIFSKHAKQHPNALTSDELKEMLKSNREPKDFKGWLAAESEWKILFDLCKDNNGLLQKDIVYSVYDGSLFERLEKEHSKTKNNV</sequence>
<proteinExistence type="inferred from homology"/>
<evidence type="ECO:0000313" key="3">
    <source>
        <dbReference type="RefSeq" id="XP_027187355.1"/>
    </source>
</evidence>
<dbReference type="InterPro" id="IPR007736">
    <property type="entry name" value="Caleosin-related"/>
</dbReference>
<dbReference type="Pfam" id="PF05042">
    <property type="entry name" value="Caleosin"/>
    <property type="match status" value="1"/>
</dbReference>
<dbReference type="OrthoDB" id="640742at2759"/>
<dbReference type="RefSeq" id="XP_027187355.1">
    <property type="nucleotide sequence ID" value="XM_027331554.1"/>
</dbReference>
<dbReference type="KEGG" id="cam:101496719"/>